<evidence type="ECO:0000259" key="2">
    <source>
        <dbReference type="PROSITE" id="PS50106"/>
    </source>
</evidence>
<proteinExistence type="predicted"/>
<dbReference type="OrthoDB" id="993996at2"/>
<gene>
    <name evidence="3" type="ORF">HMPREF3185_00639</name>
</gene>
<feature type="domain" description="PDZ" evidence="2">
    <location>
        <begin position="302"/>
        <end position="344"/>
    </location>
</feature>
<dbReference type="PATRIC" id="fig|322095.3.peg.632"/>
<organism evidence="3 4">
    <name type="scientific">Porphyromonas somerae</name>
    <dbReference type="NCBI Taxonomy" id="322095"/>
    <lineage>
        <taxon>Bacteria</taxon>
        <taxon>Pseudomonadati</taxon>
        <taxon>Bacteroidota</taxon>
        <taxon>Bacteroidia</taxon>
        <taxon>Bacteroidales</taxon>
        <taxon>Porphyromonadaceae</taxon>
        <taxon>Porphyromonas</taxon>
    </lineage>
</organism>
<dbReference type="Gene3D" id="3.30.160.670">
    <property type="match status" value="1"/>
</dbReference>
<dbReference type="EMBL" id="LSDK01000050">
    <property type="protein sequence ID" value="KXB76984.1"/>
    <property type="molecule type" value="Genomic_DNA"/>
</dbReference>
<feature type="signal peptide" evidence="1">
    <location>
        <begin position="1"/>
        <end position="31"/>
    </location>
</feature>
<dbReference type="SUPFAM" id="SSF50156">
    <property type="entry name" value="PDZ domain-like"/>
    <property type="match status" value="2"/>
</dbReference>
<dbReference type="PROSITE" id="PS50106">
    <property type="entry name" value="PDZ"/>
    <property type="match status" value="2"/>
</dbReference>
<name>A0A134BAN6_9PORP</name>
<keyword evidence="4" id="KW-1185">Reference proteome</keyword>
<dbReference type="SMART" id="SM00228">
    <property type="entry name" value="PDZ"/>
    <property type="match status" value="2"/>
</dbReference>
<dbReference type="InterPro" id="IPR036034">
    <property type="entry name" value="PDZ_sf"/>
</dbReference>
<dbReference type="InterPro" id="IPR041489">
    <property type="entry name" value="PDZ_6"/>
</dbReference>
<evidence type="ECO:0000313" key="3">
    <source>
        <dbReference type="EMBL" id="KXB76984.1"/>
    </source>
</evidence>
<keyword evidence="1" id="KW-0732">Signal</keyword>
<dbReference type="Pfam" id="PF17820">
    <property type="entry name" value="PDZ_6"/>
    <property type="match status" value="2"/>
</dbReference>
<dbReference type="AlphaFoldDB" id="A0A134BAN6"/>
<feature type="domain" description="PDZ" evidence="2">
    <location>
        <begin position="27"/>
        <end position="114"/>
    </location>
</feature>
<evidence type="ECO:0000256" key="1">
    <source>
        <dbReference type="SAM" id="SignalP"/>
    </source>
</evidence>
<dbReference type="InterPro" id="IPR001478">
    <property type="entry name" value="PDZ"/>
</dbReference>
<protein>
    <recommendedName>
        <fullName evidence="2">PDZ domain-containing protein</fullName>
    </recommendedName>
</protein>
<comment type="caution">
    <text evidence="3">The sequence shown here is derived from an EMBL/GenBank/DDBJ whole genome shotgun (WGS) entry which is preliminary data.</text>
</comment>
<accession>A0A134BAN6</accession>
<dbReference type="STRING" id="322095.HMPREF3185_00639"/>
<reference evidence="4" key="1">
    <citation type="submission" date="2016-01" db="EMBL/GenBank/DDBJ databases">
        <authorList>
            <person name="Mitreva M."/>
            <person name="Pepin K.H."/>
            <person name="Mihindukulasuriya K.A."/>
            <person name="Fulton R."/>
            <person name="Fronick C."/>
            <person name="O'Laughlin M."/>
            <person name="Miner T."/>
            <person name="Herter B."/>
            <person name="Rosa B.A."/>
            <person name="Cordes M."/>
            <person name="Tomlinson C."/>
            <person name="Wollam A."/>
            <person name="Palsikar V.B."/>
            <person name="Mardis E.R."/>
            <person name="Wilson R.K."/>
        </authorList>
    </citation>
    <scope>NUCLEOTIDE SEQUENCE [LARGE SCALE GENOMIC DNA]</scope>
    <source>
        <strain evidence="4">KA00683</strain>
    </source>
</reference>
<dbReference type="Proteomes" id="UP000070224">
    <property type="component" value="Unassembled WGS sequence"/>
</dbReference>
<evidence type="ECO:0000313" key="4">
    <source>
        <dbReference type="Proteomes" id="UP000070224"/>
    </source>
</evidence>
<feature type="chain" id="PRO_5007462214" description="PDZ domain-containing protein" evidence="1">
    <location>
        <begin position="32"/>
        <end position="432"/>
    </location>
</feature>
<sequence length="432" mass="47901">MMRKPYHCLRSLGTALTLLLLPSLSSSPLLAQSSENVCRIGLHYKVLGEGTNSKSIPVLTAVQPFGPAAVGGFFPGDLITQIDGVPTTGLTKQQISELLVRPVGEHLLTIVRIGSGTTARILRPSCKAPYALTERELATAFSGYSPMDQAKQQRTLSFYFESSAPFDWSQAKTFAFAPSEGEHRDLYDIVYGQIAGLLEARGLTQQASGPDLILECSRSEAGGGARLTLQVTSPSKPNQTLWSGTSSLPKGTKEAHLYARQVIPVMLQSFPFLASSQANYTEETSRYLYTGILYDSRDLSRIVDVEEGSPAFTAGLRVGDKVLRINGKPLSPTTVRELSSRYRNFLDETYRYRSAEAVRPEQAPWKSSDYGSIRKALEKDKYASIFSYLFFFRPYINETEQTELIFEIERRGETYTLNLAPVLRDETVFIPQ</sequence>
<dbReference type="Gene3D" id="2.30.42.10">
    <property type="match status" value="2"/>
</dbReference>